<organism evidence="2 3">
    <name type="scientific">Toxocara canis</name>
    <name type="common">Canine roundworm</name>
    <dbReference type="NCBI Taxonomy" id="6265"/>
    <lineage>
        <taxon>Eukaryota</taxon>
        <taxon>Metazoa</taxon>
        <taxon>Ecdysozoa</taxon>
        <taxon>Nematoda</taxon>
        <taxon>Chromadorea</taxon>
        <taxon>Rhabditida</taxon>
        <taxon>Spirurina</taxon>
        <taxon>Ascaridomorpha</taxon>
        <taxon>Ascaridoidea</taxon>
        <taxon>Toxocaridae</taxon>
        <taxon>Toxocara</taxon>
    </lineage>
</organism>
<evidence type="ECO:0000313" key="3">
    <source>
        <dbReference type="Proteomes" id="UP000031036"/>
    </source>
</evidence>
<dbReference type="AlphaFoldDB" id="A0A0B2V7X6"/>
<keyword evidence="3" id="KW-1185">Reference proteome</keyword>
<comment type="caution">
    <text evidence="2">The sequence shown here is derived from an EMBL/GenBank/DDBJ whole genome shotgun (WGS) entry which is preliminary data.</text>
</comment>
<protein>
    <submittedName>
        <fullName evidence="2">Uncharacterized protein</fullName>
    </submittedName>
</protein>
<gene>
    <name evidence="2" type="ORF">Tcan_10477</name>
</gene>
<feature type="region of interest" description="Disordered" evidence="1">
    <location>
        <begin position="1"/>
        <end position="97"/>
    </location>
</feature>
<accession>A0A0B2V7X6</accession>
<proteinExistence type="predicted"/>
<dbReference type="Proteomes" id="UP000031036">
    <property type="component" value="Unassembled WGS sequence"/>
</dbReference>
<feature type="compositionally biased region" description="Polar residues" evidence="1">
    <location>
        <begin position="52"/>
        <end position="65"/>
    </location>
</feature>
<evidence type="ECO:0000313" key="2">
    <source>
        <dbReference type="EMBL" id="KHN77070.1"/>
    </source>
</evidence>
<evidence type="ECO:0000256" key="1">
    <source>
        <dbReference type="SAM" id="MobiDB-lite"/>
    </source>
</evidence>
<feature type="compositionally biased region" description="Polar residues" evidence="1">
    <location>
        <begin position="82"/>
        <end position="97"/>
    </location>
</feature>
<dbReference type="EMBL" id="JPKZ01002385">
    <property type="protein sequence ID" value="KHN77070.1"/>
    <property type="molecule type" value="Genomic_DNA"/>
</dbReference>
<name>A0A0B2V7X6_TOXCA</name>
<sequence length="97" mass="11160">MTRSSRRSATSERLSRKPSTVVRTSIRCSSLRLRKSKTIRNMENAKVESEESNQVKADGNAQTLSEHGEHMNSIKHKRSFNPMRSLSRISRQRSMIN</sequence>
<reference evidence="2 3" key="1">
    <citation type="submission" date="2014-11" db="EMBL/GenBank/DDBJ databases">
        <title>Genetic blueprint of the zoonotic pathogen Toxocara canis.</title>
        <authorList>
            <person name="Zhu X.-Q."/>
            <person name="Korhonen P.K."/>
            <person name="Cai H."/>
            <person name="Young N.D."/>
            <person name="Nejsum P."/>
            <person name="von Samson-Himmelstjerna G."/>
            <person name="Boag P.R."/>
            <person name="Tan P."/>
            <person name="Li Q."/>
            <person name="Min J."/>
            <person name="Yang Y."/>
            <person name="Wang X."/>
            <person name="Fang X."/>
            <person name="Hall R.S."/>
            <person name="Hofmann A."/>
            <person name="Sternberg P.W."/>
            <person name="Jex A.R."/>
            <person name="Gasser R.B."/>
        </authorList>
    </citation>
    <scope>NUCLEOTIDE SEQUENCE [LARGE SCALE GENOMIC DNA]</scope>
    <source>
        <strain evidence="2">PN_DK_2014</strain>
    </source>
</reference>
<feature type="compositionally biased region" description="Polar residues" evidence="1">
    <location>
        <begin position="17"/>
        <end position="28"/>
    </location>
</feature>